<evidence type="ECO:0000313" key="4">
    <source>
        <dbReference type="EMBL" id="ESQ89481.1"/>
    </source>
</evidence>
<dbReference type="PROSITE" id="PS00893">
    <property type="entry name" value="NUDIX_BOX"/>
    <property type="match status" value="1"/>
</dbReference>
<dbReference type="AlphaFoldDB" id="V4PMJ9"/>
<evidence type="ECO:0000256" key="1">
    <source>
        <dbReference type="ARBA" id="ARBA00001946"/>
    </source>
</evidence>
<dbReference type="InterPro" id="IPR000086">
    <property type="entry name" value="NUDIX_hydrolase_dom"/>
</dbReference>
<dbReference type="EMBL" id="AWGB01000029">
    <property type="protein sequence ID" value="ESQ89481.1"/>
    <property type="molecule type" value="Genomic_DNA"/>
</dbReference>
<sequence>MTLDASPFAIAGHFAPLSREEAAVILDVCSRYGQVVVCITGADCAPSTQTPWSAGEREAMIRAVLGPLAERVTFHHVRDRRYRSDLASKSAVETVAMESLPDIAAPIRAAFLREGPGGVRDLVPEAVLAWLQAFASTPAFAHLHAEQVYIDDYRKSWAVSPYPPILVTVDAVIEHGDHVLLVKRGGQPGRGQWALPGGFLNDDETLLAAAVREVREETGLDLAPEAIAQHLLGSQVFDDPKRSARGRTLTHAYHFRFSQGEVPKVEAADDAEEAVWVPVATLERLRDQIFEDHGDILNAFGLTTSAGDM</sequence>
<reference evidence="4 5" key="1">
    <citation type="journal article" date="2014" name="Nature">
        <title>Sequential evolution of bacterial morphology by co-option of a developmental regulator.</title>
        <authorList>
            <person name="Jiang C."/>
            <person name="Brown P.J."/>
            <person name="Ducret A."/>
            <person name="Brun Y.V."/>
        </authorList>
    </citation>
    <scope>NUCLEOTIDE SEQUENCE [LARGE SCALE GENOMIC DNA]</scope>
    <source>
        <strain evidence="4 5">DSM 16100</strain>
    </source>
</reference>
<dbReference type="Pfam" id="PF00293">
    <property type="entry name" value="NUDIX"/>
    <property type="match status" value="1"/>
</dbReference>
<dbReference type="Gene3D" id="3.90.79.10">
    <property type="entry name" value="Nucleoside Triphosphate Pyrophosphohydrolase"/>
    <property type="match status" value="1"/>
</dbReference>
<keyword evidence="5" id="KW-1185">Reference proteome</keyword>
<dbReference type="GO" id="GO:0016787">
    <property type="term" value="F:hydrolase activity"/>
    <property type="evidence" value="ECO:0007669"/>
    <property type="project" value="UniProtKB-KW"/>
</dbReference>
<dbReference type="PATRIC" id="fig|1121022.4.peg.2842"/>
<accession>V4PMJ9</accession>
<dbReference type="PANTHER" id="PTHR43736">
    <property type="entry name" value="ADP-RIBOSE PYROPHOSPHATASE"/>
    <property type="match status" value="1"/>
</dbReference>
<dbReference type="InterPro" id="IPR014729">
    <property type="entry name" value="Rossmann-like_a/b/a_fold"/>
</dbReference>
<organism evidence="4 5">
    <name type="scientific">Asticcacaulis benevestitus DSM 16100 = ATCC BAA-896</name>
    <dbReference type="NCBI Taxonomy" id="1121022"/>
    <lineage>
        <taxon>Bacteria</taxon>
        <taxon>Pseudomonadati</taxon>
        <taxon>Pseudomonadota</taxon>
        <taxon>Alphaproteobacteria</taxon>
        <taxon>Caulobacterales</taxon>
        <taxon>Caulobacteraceae</taxon>
        <taxon>Asticcacaulis</taxon>
    </lineage>
</organism>
<dbReference type="RefSeq" id="WP_018082978.1">
    <property type="nucleotide sequence ID" value="NZ_AQWM01000021.1"/>
</dbReference>
<gene>
    <name evidence="4" type="ORF">ABENE_13965</name>
</gene>
<dbReference type="PROSITE" id="PS51462">
    <property type="entry name" value="NUDIX"/>
    <property type="match status" value="1"/>
</dbReference>
<keyword evidence="2" id="KW-0378">Hydrolase</keyword>
<dbReference type="Gene3D" id="3.40.50.620">
    <property type="entry name" value="HUPs"/>
    <property type="match status" value="2"/>
</dbReference>
<evidence type="ECO:0000313" key="5">
    <source>
        <dbReference type="Proteomes" id="UP000017837"/>
    </source>
</evidence>
<proteinExistence type="predicted"/>
<dbReference type="PANTHER" id="PTHR43736:SF1">
    <property type="entry name" value="DIHYDRONEOPTERIN TRIPHOSPHATE DIPHOSPHATASE"/>
    <property type="match status" value="1"/>
</dbReference>
<dbReference type="OrthoDB" id="9761969at2"/>
<dbReference type="STRING" id="1121022.GCA_000376105_03305"/>
<comment type="caution">
    <text evidence="4">The sequence shown here is derived from an EMBL/GenBank/DDBJ whole genome shotgun (WGS) entry which is preliminary data.</text>
</comment>
<name>V4PMJ9_9CAUL</name>
<dbReference type="CDD" id="cd18873">
    <property type="entry name" value="NUDIX_NadM_like"/>
    <property type="match status" value="1"/>
</dbReference>
<dbReference type="eggNOG" id="COG1051">
    <property type="taxonomic scope" value="Bacteria"/>
</dbReference>
<dbReference type="SUPFAM" id="SSF55811">
    <property type="entry name" value="Nudix"/>
    <property type="match status" value="1"/>
</dbReference>
<dbReference type="InterPro" id="IPR020084">
    <property type="entry name" value="NUDIX_hydrolase_CS"/>
</dbReference>
<comment type="cofactor">
    <cofactor evidence="1">
        <name>Mg(2+)</name>
        <dbReference type="ChEBI" id="CHEBI:18420"/>
    </cofactor>
</comment>
<dbReference type="InterPro" id="IPR015797">
    <property type="entry name" value="NUDIX_hydrolase-like_dom_sf"/>
</dbReference>
<evidence type="ECO:0000256" key="2">
    <source>
        <dbReference type="ARBA" id="ARBA00022801"/>
    </source>
</evidence>
<feature type="domain" description="Nudix hydrolase" evidence="3">
    <location>
        <begin position="164"/>
        <end position="300"/>
    </location>
</feature>
<dbReference type="Proteomes" id="UP000017837">
    <property type="component" value="Unassembled WGS sequence"/>
</dbReference>
<protein>
    <recommendedName>
        <fullName evidence="3">Nudix hydrolase domain-containing protein</fullName>
    </recommendedName>
</protein>
<evidence type="ECO:0000259" key="3">
    <source>
        <dbReference type="PROSITE" id="PS51462"/>
    </source>
</evidence>